<dbReference type="EMBL" id="KQ085886">
    <property type="protein sequence ID" value="KLO19452.1"/>
    <property type="molecule type" value="Genomic_DNA"/>
</dbReference>
<keyword evidence="1" id="KW-0812">Transmembrane</keyword>
<evidence type="ECO:0000313" key="4">
    <source>
        <dbReference type="Proteomes" id="UP000053477"/>
    </source>
</evidence>
<proteinExistence type="predicted"/>
<protein>
    <recommendedName>
        <fullName evidence="2">DUF6533 domain-containing protein</fullName>
    </recommendedName>
</protein>
<dbReference type="Proteomes" id="UP000053477">
    <property type="component" value="Unassembled WGS sequence"/>
</dbReference>
<feature type="domain" description="DUF6533" evidence="2">
    <location>
        <begin position="23"/>
        <end position="60"/>
    </location>
</feature>
<feature type="transmembrane region" description="Helical" evidence="1">
    <location>
        <begin position="46"/>
        <end position="68"/>
    </location>
</feature>
<feature type="transmembrane region" description="Helical" evidence="1">
    <location>
        <begin position="114"/>
        <end position="136"/>
    </location>
</feature>
<reference evidence="3 4" key="1">
    <citation type="submission" date="2015-04" db="EMBL/GenBank/DDBJ databases">
        <title>Complete genome sequence of Schizopora paradoxa KUC8140, a cosmopolitan wood degrader in East Asia.</title>
        <authorList>
            <consortium name="DOE Joint Genome Institute"/>
            <person name="Min B."/>
            <person name="Park H."/>
            <person name="Jang Y."/>
            <person name="Kim J.-J."/>
            <person name="Kim K.H."/>
            <person name="Pangilinan J."/>
            <person name="Lipzen A."/>
            <person name="Riley R."/>
            <person name="Grigoriev I.V."/>
            <person name="Spatafora J.W."/>
            <person name="Choi I.-G."/>
        </authorList>
    </citation>
    <scope>NUCLEOTIDE SEQUENCE [LARGE SCALE GENOMIC DNA]</scope>
    <source>
        <strain evidence="3 4">KUC8140</strain>
    </source>
</reference>
<name>A0A0H2S5I0_9AGAM</name>
<keyword evidence="4" id="KW-1185">Reference proteome</keyword>
<feature type="transmembrane region" description="Helical" evidence="1">
    <location>
        <begin position="246"/>
        <end position="270"/>
    </location>
</feature>
<evidence type="ECO:0000256" key="1">
    <source>
        <dbReference type="SAM" id="Phobius"/>
    </source>
</evidence>
<sequence>MSVPSSLGSTLTKIGWQLTGLKYASLAGLTTLFYDIFLTFSDEVKFIWNGNFTIVKLNFIIVTSSSSFTRLLHVDAAPVEPLHRFWRTFLRALVWHISVLQRIYVGIVTLCNRFILLAPLLGGIILTFSINVVIYLRIYALFGRNKVVATALMIYLLAELGVGLWSFLFPKVHPYILPGPPEMAQYPVLHSCVWEHSVRLSNLQSATYQFMQTGFDTIAFVLIGLKAILDSNDQNGLRSKMAQDGFLYFVVVLSLNMTWALMIIFAPPLLRYAAAQPAIQLQCVCMNRMTLSLMSFRFSGVNSGGEDINRGIGNYSNENLKGRSGKRRGSWVGTSTFEAAFTDSDCSTLPGTPGLPLQFPTSARSGDSF</sequence>
<feature type="transmembrane region" description="Helical" evidence="1">
    <location>
        <begin position="21"/>
        <end position="40"/>
    </location>
</feature>
<gene>
    <name evidence="3" type="ORF">SCHPADRAFT_935255</name>
</gene>
<feature type="transmembrane region" description="Helical" evidence="1">
    <location>
        <begin position="206"/>
        <end position="225"/>
    </location>
</feature>
<evidence type="ECO:0000259" key="2">
    <source>
        <dbReference type="Pfam" id="PF20151"/>
    </source>
</evidence>
<keyword evidence="1" id="KW-0472">Membrane</keyword>
<dbReference type="InterPro" id="IPR045340">
    <property type="entry name" value="DUF6533"/>
</dbReference>
<dbReference type="STRING" id="27342.A0A0H2S5I0"/>
<organism evidence="3 4">
    <name type="scientific">Schizopora paradoxa</name>
    <dbReference type="NCBI Taxonomy" id="27342"/>
    <lineage>
        <taxon>Eukaryota</taxon>
        <taxon>Fungi</taxon>
        <taxon>Dikarya</taxon>
        <taxon>Basidiomycota</taxon>
        <taxon>Agaricomycotina</taxon>
        <taxon>Agaricomycetes</taxon>
        <taxon>Hymenochaetales</taxon>
        <taxon>Schizoporaceae</taxon>
        <taxon>Schizopora</taxon>
    </lineage>
</organism>
<evidence type="ECO:0000313" key="3">
    <source>
        <dbReference type="EMBL" id="KLO19452.1"/>
    </source>
</evidence>
<keyword evidence="1" id="KW-1133">Transmembrane helix</keyword>
<dbReference type="OrthoDB" id="2745134at2759"/>
<dbReference type="Pfam" id="PF20151">
    <property type="entry name" value="DUF6533"/>
    <property type="match status" value="1"/>
</dbReference>
<dbReference type="InParanoid" id="A0A0H2S5I0"/>
<dbReference type="AlphaFoldDB" id="A0A0H2S5I0"/>
<accession>A0A0H2S5I0</accession>
<feature type="transmembrane region" description="Helical" evidence="1">
    <location>
        <begin position="148"/>
        <end position="168"/>
    </location>
</feature>